<dbReference type="EMBL" id="JAAMPI010000390">
    <property type="protein sequence ID" value="KAF4632001.1"/>
    <property type="molecule type" value="Genomic_DNA"/>
</dbReference>
<evidence type="ECO:0000256" key="2">
    <source>
        <dbReference type="ARBA" id="ARBA00022801"/>
    </source>
</evidence>
<evidence type="ECO:0000313" key="4">
    <source>
        <dbReference type="EMBL" id="KAF4632001.1"/>
    </source>
</evidence>
<dbReference type="InterPro" id="IPR051400">
    <property type="entry name" value="HAD-like_hydrolase"/>
</dbReference>
<dbReference type="GO" id="GO:0046872">
    <property type="term" value="F:metal ion binding"/>
    <property type="evidence" value="ECO:0007669"/>
    <property type="project" value="UniProtKB-KW"/>
</dbReference>
<dbReference type="InterPro" id="IPR036412">
    <property type="entry name" value="HAD-like_sf"/>
</dbReference>
<keyword evidence="1" id="KW-0479">Metal-binding</keyword>
<dbReference type="InterPro" id="IPR023214">
    <property type="entry name" value="HAD_sf"/>
</dbReference>
<comment type="caution">
    <text evidence="4">The sequence shown here is derived from an EMBL/GenBank/DDBJ whole genome shotgun (WGS) entry which is preliminary data.</text>
</comment>
<dbReference type="OrthoDB" id="1694274at2759"/>
<dbReference type="Gene3D" id="1.10.150.240">
    <property type="entry name" value="Putative phosphatase, domain 2"/>
    <property type="match status" value="1"/>
</dbReference>
<dbReference type="PANTHER" id="PTHR46470">
    <property type="entry name" value="N-ACYLNEURAMINATE-9-PHOSPHATASE"/>
    <property type="match status" value="1"/>
</dbReference>
<evidence type="ECO:0000256" key="3">
    <source>
        <dbReference type="ARBA" id="ARBA00022842"/>
    </source>
</evidence>
<evidence type="ECO:0000256" key="1">
    <source>
        <dbReference type="ARBA" id="ARBA00022723"/>
    </source>
</evidence>
<sequence>MPEDPGSYETKRKALLEKTWFSFGLDDTLHEFRKAPSAAVLTTLTQISAKHQIPLTDLQNSHKKILALKKAQAFSDSRTSDEYRKERFAAVLDKFAIPITPKMLGDLAGIYKETLEKSLELKLGVKSLFAYLRLMGKKIAAITEGPQDAQVWTVEKLGFAFLVDFLATTNFFWYFKDG</sequence>
<organism evidence="4 5">
    <name type="scientific">Cudoniella acicularis</name>
    <dbReference type="NCBI Taxonomy" id="354080"/>
    <lineage>
        <taxon>Eukaryota</taxon>
        <taxon>Fungi</taxon>
        <taxon>Dikarya</taxon>
        <taxon>Ascomycota</taxon>
        <taxon>Pezizomycotina</taxon>
        <taxon>Leotiomycetes</taxon>
        <taxon>Helotiales</taxon>
        <taxon>Tricladiaceae</taxon>
        <taxon>Cudoniella</taxon>
    </lineage>
</organism>
<dbReference type="Gene3D" id="3.40.50.1000">
    <property type="entry name" value="HAD superfamily/HAD-like"/>
    <property type="match status" value="1"/>
</dbReference>
<gene>
    <name evidence="4" type="ORF">G7Y89_g6138</name>
</gene>
<dbReference type="PANTHER" id="PTHR46470:SF2">
    <property type="entry name" value="GLYCERALDEHYDE 3-PHOSPHATE PHOSPHATASE"/>
    <property type="match status" value="1"/>
</dbReference>
<accession>A0A8H4RNC8</accession>
<keyword evidence="3" id="KW-0460">Magnesium</keyword>
<evidence type="ECO:0000313" key="5">
    <source>
        <dbReference type="Proteomes" id="UP000566819"/>
    </source>
</evidence>
<protein>
    <submittedName>
        <fullName evidence="4">Uncharacterized protein</fullName>
    </submittedName>
</protein>
<keyword evidence="2" id="KW-0378">Hydrolase</keyword>
<dbReference type="Proteomes" id="UP000566819">
    <property type="component" value="Unassembled WGS sequence"/>
</dbReference>
<name>A0A8H4RNC8_9HELO</name>
<dbReference type="GO" id="GO:0016791">
    <property type="term" value="F:phosphatase activity"/>
    <property type="evidence" value="ECO:0007669"/>
    <property type="project" value="TreeGrafter"/>
</dbReference>
<dbReference type="InterPro" id="IPR023198">
    <property type="entry name" value="PGP-like_dom2"/>
</dbReference>
<dbReference type="AlphaFoldDB" id="A0A8H4RNC8"/>
<dbReference type="SUPFAM" id="SSF56784">
    <property type="entry name" value="HAD-like"/>
    <property type="match status" value="1"/>
</dbReference>
<reference evidence="4 5" key="1">
    <citation type="submission" date="2020-03" db="EMBL/GenBank/DDBJ databases">
        <title>Draft Genome Sequence of Cudoniella acicularis.</title>
        <authorList>
            <person name="Buettner E."/>
            <person name="Kellner H."/>
        </authorList>
    </citation>
    <scope>NUCLEOTIDE SEQUENCE [LARGE SCALE GENOMIC DNA]</scope>
    <source>
        <strain evidence="4 5">DSM 108380</strain>
    </source>
</reference>
<keyword evidence="5" id="KW-1185">Reference proteome</keyword>
<proteinExistence type="predicted"/>